<feature type="non-terminal residue" evidence="2">
    <location>
        <position position="64"/>
    </location>
</feature>
<feature type="compositionally biased region" description="Gly residues" evidence="1">
    <location>
        <begin position="55"/>
        <end position="64"/>
    </location>
</feature>
<sequence>GAQTARVVRPPGRRVPGGQRPPRVRRTVAGPVAGRGRPRPGRPGWRPAPRRVRRGPGGGKGGGG</sequence>
<proteinExistence type="predicted"/>
<feature type="region of interest" description="Disordered" evidence="1">
    <location>
        <begin position="1"/>
        <end position="64"/>
    </location>
</feature>
<organism evidence="2">
    <name type="scientific">uncultured Mycobacteriales bacterium</name>
    <dbReference type="NCBI Taxonomy" id="581187"/>
    <lineage>
        <taxon>Bacteria</taxon>
        <taxon>Bacillati</taxon>
        <taxon>Actinomycetota</taxon>
        <taxon>Actinomycetes</taxon>
        <taxon>Mycobacteriales</taxon>
        <taxon>environmental samples</taxon>
    </lineage>
</organism>
<gene>
    <name evidence="2" type="ORF">AVDCRST_MAG41-2532</name>
</gene>
<name>A0A6J4IY70_9ACTN</name>
<feature type="non-terminal residue" evidence="2">
    <location>
        <position position="1"/>
    </location>
</feature>
<reference evidence="2" key="1">
    <citation type="submission" date="2020-02" db="EMBL/GenBank/DDBJ databases">
        <authorList>
            <person name="Meier V. D."/>
        </authorList>
    </citation>
    <scope>NUCLEOTIDE SEQUENCE</scope>
    <source>
        <strain evidence="2">AVDCRST_MAG41</strain>
    </source>
</reference>
<evidence type="ECO:0000313" key="2">
    <source>
        <dbReference type="EMBL" id="CAA9265051.1"/>
    </source>
</evidence>
<protein>
    <submittedName>
        <fullName evidence="2">Uncharacterized protein</fullName>
    </submittedName>
</protein>
<feature type="compositionally biased region" description="Low complexity" evidence="1">
    <location>
        <begin position="1"/>
        <end position="35"/>
    </location>
</feature>
<dbReference type="EMBL" id="CADCTP010000237">
    <property type="protein sequence ID" value="CAA9265051.1"/>
    <property type="molecule type" value="Genomic_DNA"/>
</dbReference>
<accession>A0A6J4IY70</accession>
<evidence type="ECO:0000256" key="1">
    <source>
        <dbReference type="SAM" id="MobiDB-lite"/>
    </source>
</evidence>
<dbReference type="AlphaFoldDB" id="A0A6J4IY70"/>